<evidence type="ECO:0000313" key="2">
    <source>
        <dbReference type="Proteomes" id="UP001056120"/>
    </source>
</evidence>
<gene>
    <name evidence="1" type="ORF">L1987_25389</name>
</gene>
<name>A0ACB9INN1_9ASTR</name>
<dbReference type="EMBL" id="CM042025">
    <property type="protein sequence ID" value="KAI3809417.1"/>
    <property type="molecule type" value="Genomic_DNA"/>
</dbReference>
<accession>A0ACB9INN1</accession>
<proteinExistence type="predicted"/>
<organism evidence="1 2">
    <name type="scientific">Smallanthus sonchifolius</name>
    <dbReference type="NCBI Taxonomy" id="185202"/>
    <lineage>
        <taxon>Eukaryota</taxon>
        <taxon>Viridiplantae</taxon>
        <taxon>Streptophyta</taxon>
        <taxon>Embryophyta</taxon>
        <taxon>Tracheophyta</taxon>
        <taxon>Spermatophyta</taxon>
        <taxon>Magnoliopsida</taxon>
        <taxon>eudicotyledons</taxon>
        <taxon>Gunneridae</taxon>
        <taxon>Pentapetalae</taxon>
        <taxon>asterids</taxon>
        <taxon>campanulids</taxon>
        <taxon>Asterales</taxon>
        <taxon>Asteraceae</taxon>
        <taxon>Asteroideae</taxon>
        <taxon>Heliantheae alliance</taxon>
        <taxon>Millerieae</taxon>
        <taxon>Smallanthus</taxon>
    </lineage>
</organism>
<reference evidence="2" key="1">
    <citation type="journal article" date="2022" name="Mol. Ecol. Resour.">
        <title>The genomes of chicory, endive, great burdock and yacon provide insights into Asteraceae palaeo-polyploidization history and plant inulin production.</title>
        <authorList>
            <person name="Fan W."/>
            <person name="Wang S."/>
            <person name="Wang H."/>
            <person name="Wang A."/>
            <person name="Jiang F."/>
            <person name="Liu H."/>
            <person name="Zhao H."/>
            <person name="Xu D."/>
            <person name="Zhang Y."/>
        </authorList>
    </citation>
    <scope>NUCLEOTIDE SEQUENCE [LARGE SCALE GENOMIC DNA]</scope>
    <source>
        <strain evidence="2">cv. Yunnan</strain>
    </source>
</reference>
<evidence type="ECO:0000313" key="1">
    <source>
        <dbReference type="EMBL" id="KAI3809417.1"/>
    </source>
</evidence>
<sequence>MVMNIKPVAGIHGDKRNRLCKSENRALTVDQDFSCPITPLGYPFRLYIHTAQLFLANPYLSQFSNHVLRFRSSNLDPQIHVINQLHQSNHVLFPPLNLCFEEHRTMPSVLSLEFIIPPLATSFYVGRSYSHRLKRHLEKGDRRAWEKFGQHRSDLARLVPD</sequence>
<protein>
    <submittedName>
        <fullName evidence="1">Uncharacterized protein</fullName>
    </submittedName>
</protein>
<reference evidence="1 2" key="2">
    <citation type="journal article" date="2022" name="Mol. Ecol. Resour.">
        <title>The genomes of chicory, endive, great burdock and yacon provide insights into Asteraceae paleo-polyploidization history and plant inulin production.</title>
        <authorList>
            <person name="Fan W."/>
            <person name="Wang S."/>
            <person name="Wang H."/>
            <person name="Wang A."/>
            <person name="Jiang F."/>
            <person name="Liu H."/>
            <person name="Zhao H."/>
            <person name="Xu D."/>
            <person name="Zhang Y."/>
        </authorList>
    </citation>
    <scope>NUCLEOTIDE SEQUENCE [LARGE SCALE GENOMIC DNA]</scope>
    <source>
        <strain evidence="2">cv. Yunnan</strain>
        <tissue evidence="1">Leaves</tissue>
    </source>
</reference>
<comment type="caution">
    <text evidence="1">The sequence shown here is derived from an EMBL/GenBank/DDBJ whole genome shotgun (WGS) entry which is preliminary data.</text>
</comment>
<dbReference type="Proteomes" id="UP001056120">
    <property type="component" value="Linkage Group LG08"/>
</dbReference>
<keyword evidence="2" id="KW-1185">Reference proteome</keyword>